<name>A0A1Q5P348_9BACI</name>
<feature type="domain" description="Tyr recombinase" evidence="6">
    <location>
        <begin position="110"/>
        <end position="296"/>
    </location>
</feature>
<evidence type="ECO:0000256" key="5">
    <source>
        <dbReference type="PROSITE-ProRule" id="PRU01248"/>
    </source>
</evidence>
<evidence type="ECO:0000259" key="7">
    <source>
        <dbReference type="PROSITE" id="PS51900"/>
    </source>
</evidence>
<comment type="caution">
    <text evidence="8">The sequence shown here is derived from an EMBL/GenBank/DDBJ whole genome shotgun (WGS) entry which is preliminary data.</text>
</comment>
<dbReference type="Pfam" id="PF00589">
    <property type="entry name" value="Phage_integrase"/>
    <property type="match status" value="1"/>
</dbReference>
<dbReference type="Gene3D" id="1.10.443.10">
    <property type="entry name" value="Intergrase catalytic core"/>
    <property type="match status" value="1"/>
</dbReference>
<evidence type="ECO:0000259" key="6">
    <source>
        <dbReference type="PROSITE" id="PS51898"/>
    </source>
</evidence>
<keyword evidence="9" id="KW-1185">Reference proteome</keyword>
<protein>
    <submittedName>
        <fullName evidence="8">Integrase</fullName>
    </submittedName>
</protein>
<dbReference type="PANTHER" id="PTHR30349">
    <property type="entry name" value="PHAGE INTEGRASE-RELATED"/>
    <property type="match status" value="1"/>
</dbReference>
<evidence type="ECO:0000256" key="1">
    <source>
        <dbReference type="ARBA" id="ARBA00008857"/>
    </source>
</evidence>
<dbReference type="PROSITE" id="PS51898">
    <property type="entry name" value="TYR_RECOMBINASE"/>
    <property type="match status" value="1"/>
</dbReference>
<dbReference type="InterPro" id="IPR011010">
    <property type="entry name" value="DNA_brk_join_enz"/>
</dbReference>
<dbReference type="EMBL" id="MRWQ01000006">
    <property type="protein sequence ID" value="OKL36679.1"/>
    <property type="molecule type" value="Genomic_DNA"/>
</dbReference>
<sequence>MNYVQASDDFLFYLEIEKNYSVNTLNSYAFDLKLFGEFLEENHRSLNLDDITSSSVRRFVQDQVINHNIKPRTLQRRISCLKSFCQYCLKENLMQLDFTAGIVSPKADKKLPKYMTIQELAKLFTYLEKDSGPFALRNELMFKLLATTGMRRQELVDLTWEQIDLDNQTILVRGKGKKERLLPLHPIVLPVFEKYKQTLTEQQNHYSEPIFYNKNYKMLGSGGLHKIFKETLDRAGLPSHRFTLHHLRHTFATLMLQNNKDKVDLRTLQELLGHESLATTSMYTHVDFEQKKKAINSFLFD</sequence>
<keyword evidence="4" id="KW-0233">DNA recombination</keyword>
<dbReference type="GO" id="GO:0015074">
    <property type="term" value="P:DNA integration"/>
    <property type="evidence" value="ECO:0007669"/>
    <property type="project" value="UniProtKB-KW"/>
</dbReference>
<evidence type="ECO:0000256" key="3">
    <source>
        <dbReference type="ARBA" id="ARBA00023125"/>
    </source>
</evidence>
<reference evidence="8 9" key="1">
    <citation type="submission" date="2016-12" db="EMBL/GenBank/DDBJ databases">
        <title>Domibacillus sp. SAOS 44 whole genome sequencing.</title>
        <authorList>
            <person name="Verma A."/>
            <person name="Krishnamurthi S."/>
        </authorList>
    </citation>
    <scope>NUCLEOTIDE SEQUENCE [LARGE SCALE GENOMIC DNA]</scope>
    <source>
        <strain evidence="8 9">SAOS 44</strain>
    </source>
</reference>
<dbReference type="Gene3D" id="1.10.150.130">
    <property type="match status" value="1"/>
</dbReference>
<dbReference type="InterPro" id="IPR002104">
    <property type="entry name" value="Integrase_catalytic"/>
</dbReference>
<dbReference type="InterPro" id="IPR044068">
    <property type="entry name" value="CB"/>
</dbReference>
<dbReference type="GO" id="GO:0006310">
    <property type="term" value="P:DNA recombination"/>
    <property type="evidence" value="ECO:0007669"/>
    <property type="project" value="UniProtKB-KW"/>
</dbReference>
<dbReference type="InterPro" id="IPR010998">
    <property type="entry name" value="Integrase_recombinase_N"/>
</dbReference>
<dbReference type="InterPro" id="IPR050090">
    <property type="entry name" value="Tyrosine_recombinase_XerCD"/>
</dbReference>
<organism evidence="8 9">
    <name type="scientific">Domibacillus mangrovi</name>
    <dbReference type="NCBI Taxonomy" id="1714354"/>
    <lineage>
        <taxon>Bacteria</taxon>
        <taxon>Bacillati</taxon>
        <taxon>Bacillota</taxon>
        <taxon>Bacilli</taxon>
        <taxon>Bacillales</taxon>
        <taxon>Bacillaceae</taxon>
        <taxon>Domibacillus</taxon>
    </lineage>
</organism>
<evidence type="ECO:0000256" key="2">
    <source>
        <dbReference type="ARBA" id="ARBA00022908"/>
    </source>
</evidence>
<accession>A0A1Q5P348</accession>
<dbReference type="PANTHER" id="PTHR30349:SF41">
    <property type="entry name" value="INTEGRASE_RECOMBINASE PROTEIN MJ0367-RELATED"/>
    <property type="match status" value="1"/>
</dbReference>
<dbReference type="OrthoDB" id="9785687at2"/>
<dbReference type="AlphaFoldDB" id="A0A1Q5P348"/>
<proteinExistence type="inferred from homology"/>
<keyword evidence="3 5" id="KW-0238">DNA-binding</keyword>
<dbReference type="STRING" id="1714354.BLL40_08045"/>
<dbReference type="InterPro" id="IPR004107">
    <property type="entry name" value="Integrase_SAM-like_N"/>
</dbReference>
<comment type="similarity">
    <text evidence="1">Belongs to the 'phage' integrase family.</text>
</comment>
<evidence type="ECO:0000256" key="4">
    <source>
        <dbReference type="ARBA" id="ARBA00023172"/>
    </source>
</evidence>
<evidence type="ECO:0000313" key="9">
    <source>
        <dbReference type="Proteomes" id="UP000186524"/>
    </source>
</evidence>
<evidence type="ECO:0000313" key="8">
    <source>
        <dbReference type="EMBL" id="OKL36679.1"/>
    </source>
</evidence>
<dbReference type="PROSITE" id="PS51900">
    <property type="entry name" value="CB"/>
    <property type="match status" value="1"/>
</dbReference>
<dbReference type="RefSeq" id="WP_073711404.1">
    <property type="nucleotide sequence ID" value="NZ_MRWQ01000006.1"/>
</dbReference>
<dbReference type="GO" id="GO:0003677">
    <property type="term" value="F:DNA binding"/>
    <property type="evidence" value="ECO:0007669"/>
    <property type="project" value="UniProtKB-UniRule"/>
</dbReference>
<gene>
    <name evidence="8" type="ORF">BLL40_08045</name>
</gene>
<dbReference type="SUPFAM" id="SSF56349">
    <property type="entry name" value="DNA breaking-rejoining enzymes"/>
    <property type="match status" value="1"/>
</dbReference>
<dbReference type="InterPro" id="IPR013762">
    <property type="entry name" value="Integrase-like_cat_sf"/>
</dbReference>
<dbReference type="Pfam" id="PF02899">
    <property type="entry name" value="Phage_int_SAM_1"/>
    <property type="match status" value="1"/>
</dbReference>
<keyword evidence="2" id="KW-0229">DNA integration</keyword>
<dbReference type="Proteomes" id="UP000186524">
    <property type="component" value="Unassembled WGS sequence"/>
</dbReference>
<feature type="domain" description="Core-binding (CB)" evidence="7">
    <location>
        <begin position="1"/>
        <end position="89"/>
    </location>
</feature>